<evidence type="ECO:0000313" key="2">
    <source>
        <dbReference type="Proteomes" id="UP000326532"/>
    </source>
</evidence>
<evidence type="ECO:0000313" key="1">
    <source>
        <dbReference type="EMBL" id="KAB8208884.1"/>
    </source>
</evidence>
<keyword evidence="2" id="KW-1185">Reference proteome</keyword>
<accession>A0A5N6DVR5</accession>
<dbReference type="AlphaFoldDB" id="A0A5N6DVR5"/>
<protein>
    <submittedName>
        <fullName evidence="1">Uncharacterized protein</fullName>
    </submittedName>
</protein>
<proteinExistence type="predicted"/>
<sequence>MKVSAMGVLPILTTWASPGNEEDRAEQNFSDLIPGGRWRVPVSIMRRERPGGHGERYQGCFRRGAARHEIVKPEKKSFLNCTVTLCGSSESGDLWFS</sequence>
<name>A0A5N6DVR5_ASPPA</name>
<reference evidence="1 2" key="1">
    <citation type="submission" date="2019-04" db="EMBL/GenBank/DDBJ databases">
        <title>Fungal friends and foes A comparative genomics study of 23 Aspergillus species from section Flavi.</title>
        <authorList>
            <consortium name="DOE Joint Genome Institute"/>
            <person name="Kjaerbolling I."/>
            <person name="Vesth T.C."/>
            <person name="Frisvad J.C."/>
            <person name="Nybo J.L."/>
            <person name="Theobald S."/>
            <person name="Kildgaard S."/>
            <person name="Petersen T.I."/>
            <person name="Kuo A."/>
            <person name="Sato A."/>
            <person name="Lyhne E.K."/>
            <person name="Kogle M.E."/>
            <person name="Wiebenga A."/>
            <person name="Kun R.S."/>
            <person name="Lubbers R.J."/>
            <person name="Makela M.R."/>
            <person name="Barry K."/>
            <person name="Chovatia M."/>
            <person name="Clum A."/>
            <person name="Daum C."/>
            <person name="Haridas S."/>
            <person name="He G."/>
            <person name="LaButti K."/>
            <person name="Lipzen A."/>
            <person name="Mondo S."/>
            <person name="Pangilinan J."/>
            <person name="Riley R."/>
            <person name="Salamov A."/>
            <person name="Simmons B.A."/>
            <person name="Magnuson J.K."/>
            <person name="Henrissat B."/>
            <person name="Mortensen U.H."/>
            <person name="Larsen T.O."/>
            <person name="De vries R.P."/>
            <person name="Grigoriev I.V."/>
            <person name="Machida M."/>
            <person name="Baker S.E."/>
            <person name="Andersen M.R."/>
        </authorList>
    </citation>
    <scope>NUCLEOTIDE SEQUENCE [LARGE SCALE GENOMIC DNA]</scope>
    <source>
        <strain evidence="1 2">CBS 117618</strain>
    </source>
</reference>
<gene>
    <name evidence="1" type="ORF">BDV34DRAFT_38994</name>
</gene>
<dbReference type="EMBL" id="ML734949">
    <property type="protein sequence ID" value="KAB8208884.1"/>
    <property type="molecule type" value="Genomic_DNA"/>
</dbReference>
<dbReference type="VEuPathDB" id="FungiDB:BDV34DRAFT_38994"/>
<dbReference type="Proteomes" id="UP000326532">
    <property type="component" value="Unassembled WGS sequence"/>
</dbReference>
<organism evidence="1 2">
    <name type="scientific">Aspergillus parasiticus</name>
    <dbReference type="NCBI Taxonomy" id="5067"/>
    <lineage>
        <taxon>Eukaryota</taxon>
        <taxon>Fungi</taxon>
        <taxon>Dikarya</taxon>
        <taxon>Ascomycota</taxon>
        <taxon>Pezizomycotina</taxon>
        <taxon>Eurotiomycetes</taxon>
        <taxon>Eurotiomycetidae</taxon>
        <taxon>Eurotiales</taxon>
        <taxon>Aspergillaceae</taxon>
        <taxon>Aspergillus</taxon>
        <taxon>Aspergillus subgen. Circumdati</taxon>
    </lineage>
</organism>